<dbReference type="AlphaFoldDB" id="A0A9J8BL39"/>
<evidence type="ECO:0000256" key="1">
    <source>
        <dbReference type="SAM" id="MobiDB-lite"/>
    </source>
</evidence>
<dbReference type="Pfam" id="PF22883">
    <property type="entry name" value="Consortin_N"/>
    <property type="match status" value="1"/>
</dbReference>
<feature type="domain" description="Consortin N-terminal" evidence="4">
    <location>
        <begin position="103"/>
        <end position="147"/>
    </location>
</feature>
<dbReference type="Pfam" id="PF15281">
    <property type="entry name" value="Consortin_C"/>
    <property type="match status" value="1"/>
</dbReference>
<evidence type="ECO:0000313" key="5">
    <source>
        <dbReference type="Ensembl" id="ENSCCRP00000157957.1"/>
    </source>
</evidence>
<dbReference type="GO" id="GO:0005886">
    <property type="term" value="C:plasma membrane"/>
    <property type="evidence" value="ECO:0007669"/>
    <property type="project" value="TreeGrafter"/>
</dbReference>
<keyword evidence="6" id="KW-1185">Reference proteome</keyword>
<evidence type="ECO:0000259" key="4">
    <source>
        <dbReference type="Pfam" id="PF22883"/>
    </source>
</evidence>
<evidence type="ECO:0000259" key="3">
    <source>
        <dbReference type="Pfam" id="PF15281"/>
    </source>
</evidence>
<evidence type="ECO:0000256" key="2">
    <source>
        <dbReference type="SAM" id="Phobius"/>
    </source>
</evidence>
<feature type="compositionally biased region" description="Polar residues" evidence="1">
    <location>
        <begin position="64"/>
        <end position="73"/>
    </location>
</feature>
<dbReference type="GeneTree" id="ENSGT00390000005861"/>
<dbReference type="InterPro" id="IPR042318">
    <property type="entry name" value="Consortin"/>
</dbReference>
<dbReference type="Proteomes" id="UP001108240">
    <property type="component" value="Unplaced"/>
</dbReference>
<organism evidence="5 6">
    <name type="scientific">Cyprinus carpio carpio</name>
    <dbReference type="NCBI Taxonomy" id="630221"/>
    <lineage>
        <taxon>Eukaryota</taxon>
        <taxon>Metazoa</taxon>
        <taxon>Chordata</taxon>
        <taxon>Craniata</taxon>
        <taxon>Vertebrata</taxon>
        <taxon>Euteleostomi</taxon>
        <taxon>Actinopterygii</taxon>
        <taxon>Neopterygii</taxon>
        <taxon>Teleostei</taxon>
        <taxon>Ostariophysi</taxon>
        <taxon>Cypriniformes</taxon>
        <taxon>Cyprinidae</taxon>
        <taxon>Cyprininae</taxon>
        <taxon>Cyprinus</taxon>
    </lineage>
</organism>
<feature type="transmembrane region" description="Helical" evidence="2">
    <location>
        <begin position="347"/>
        <end position="370"/>
    </location>
</feature>
<feature type="compositionally biased region" description="Acidic residues" evidence="1">
    <location>
        <begin position="236"/>
        <end position="262"/>
    </location>
</feature>
<dbReference type="GO" id="GO:0030133">
    <property type="term" value="C:transport vesicle"/>
    <property type="evidence" value="ECO:0007669"/>
    <property type="project" value="TreeGrafter"/>
</dbReference>
<dbReference type="PANTHER" id="PTHR28581:SF1">
    <property type="entry name" value="CONSORTIN"/>
    <property type="match status" value="1"/>
</dbReference>
<protein>
    <submittedName>
        <fullName evidence="5">Consortin, connexin sorting protein b</fullName>
    </submittedName>
</protein>
<feature type="domain" description="Consortin C-terminal" evidence="3">
    <location>
        <begin position="296"/>
        <end position="404"/>
    </location>
</feature>
<keyword evidence="2" id="KW-1133">Transmembrane helix</keyword>
<feature type="compositionally biased region" description="Basic and acidic residues" evidence="1">
    <location>
        <begin position="54"/>
        <end position="63"/>
    </location>
</feature>
<feature type="region of interest" description="Disordered" evidence="1">
    <location>
        <begin position="54"/>
        <end position="74"/>
    </location>
</feature>
<proteinExistence type="predicted"/>
<dbReference type="Ensembl" id="ENSCCRT00000152005.1">
    <property type="protein sequence ID" value="ENSCCRP00000157957.1"/>
    <property type="gene ID" value="ENSCCRG00000061873.1"/>
</dbReference>
<keyword evidence="2" id="KW-0812">Transmembrane</keyword>
<reference evidence="5" key="1">
    <citation type="submission" date="2025-08" db="UniProtKB">
        <authorList>
            <consortium name="Ensembl"/>
        </authorList>
    </citation>
    <scope>IDENTIFICATION</scope>
</reference>
<name>A0A9J8BL39_CYPCA</name>
<dbReference type="InterPro" id="IPR028129">
    <property type="entry name" value="Consortin_C"/>
</dbReference>
<sequence length="408" mass="46244">MEESESRKSVRWKETSRITQTAEDIITYSLTASDENQNKLQEAEVMDLQAVKLDSENRNREESSPTNIKSHSCSLDHGRLSGIVPGPSPSLLASLQSLVEHNDHMLLPHSLHQSISDQWAVEFLHLEKLYHERLLSNLASIQEKWESQRKISIQTESNSPLNSNGTDTEREHMDLLSHICKTHQRPNLSLEKNMDDIKLHNSPALVSKHRRSKQEQASVNSTARENRAEDCSWPEAEQEPEEDCELNEEEEEEEEDDEGLEEDEWWNEELQDDTVVDGQLPVDDLASLIQVEERFPSDGLVSILKKRDCARETENVSLLKDSTKRRVRFREPGDALDQDESARNSCLILLVLCLATVVISTGGTALYCLVGEAYSNVCADFSQNVDFYFGPVRRGVDALAQWLSSDAS</sequence>
<dbReference type="GO" id="GO:0005802">
    <property type="term" value="C:trans-Golgi network"/>
    <property type="evidence" value="ECO:0007669"/>
    <property type="project" value="InterPro"/>
</dbReference>
<reference evidence="5" key="2">
    <citation type="submission" date="2025-09" db="UniProtKB">
        <authorList>
            <consortium name="Ensembl"/>
        </authorList>
    </citation>
    <scope>IDENTIFICATION</scope>
</reference>
<dbReference type="GO" id="GO:0071253">
    <property type="term" value="F:connexin binding"/>
    <property type="evidence" value="ECO:0007669"/>
    <property type="project" value="InterPro"/>
</dbReference>
<keyword evidence="2" id="KW-0472">Membrane</keyword>
<evidence type="ECO:0000313" key="6">
    <source>
        <dbReference type="Proteomes" id="UP001108240"/>
    </source>
</evidence>
<dbReference type="PANTHER" id="PTHR28581">
    <property type="entry name" value="CONSORTIN"/>
    <property type="match status" value="1"/>
</dbReference>
<dbReference type="InterPro" id="IPR054132">
    <property type="entry name" value="Consortin_N"/>
</dbReference>
<accession>A0A9J8BL39</accession>
<feature type="region of interest" description="Disordered" evidence="1">
    <location>
        <begin position="203"/>
        <end position="262"/>
    </location>
</feature>
<dbReference type="GO" id="GO:0042998">
    <property type="term" value="P:positive regulation of Golgi to plasma membrane protein transport"/>
    <property type="evidence" value="ECO:0007669"/>
    <property type="project" value="InterPro"/>
</dbReference>